<sequence length="1066" mass="114169">MSFLSEAATVAFRETGLQPLGIGMPFISKKWCSHGAADAGRRITFNAESLSLTLSGGETWYCPISARVVKTNLSDRKPTATLIKADGTAVNGDGLLFELFPGALQRLKRLYVRRLEAASPVNYPNKPADRPIRPVPRYFFIASSDVDEAVTGGWLHAGQDTGIAGELFFFDEQGHIIHPLMVASCFTVLGDAYAGLVKESAPNQLAHIVGLSPASFTVRMVKPDGTPYDGAFVNGKTDMIPAIGLFTVSAYTGSDAELKGELTRQPDTGATGAFPLERARHLHLGLDTFGRLGNRCALPALPSGATLTHDFFTVKALDTRTYLTGAPDRSPTGYVGSRLEPAPVVRLHEDLTILADGNALMQRLHSLFNGSSTESLVAAAEINPKFPLPSGTDIYWPSFPPPTGSGTPADDAPFPSDFKRQVLAASRAVVIDGSSPDVCLTLVGLPVDCAVRVYHRVFGSGVVLSRGDGAGGLANSVVVPTAGRTFNGQCVLRLANPLGLEPPFSFPPSPKLIFDMVVVQRSGRMRIFGNLELPVSTTPEAGSAAAADNVVATAAKQGVCRAGVLGLRRTIAPLPVITDLNSLLNAVVQLGGETPPRDAPRLPTMARRDLLAAAKRGPNWTAVLAGGAIGPAMHSAQSTLGAPGSQGGPETQYVGVFTQNAGLAYDVARMAFRRTTSFYDRIQQLNNGLWDEPAPNTPLDRSQSPDGTRGTIAGSVLQTIAPYCETPELALLKSVVEANIASIPRDWNALVDLVVSWIDGLNLAGLPSPLDAAGARLKTELRNRLNSLKDSDPAHESQRERLYTEVVRELSAACFGRRDAQWALEEAIKNARRFIYLETPGLSFTEAGAARPYSRNLKSLLAARISSHPGLKVVICVPKVPDYGKGYEQYRAKEVKDRFDLVLDLPSANVVSFHPVGFPGRPSRLESQVVIVDDEWAMVGSSSFRRRGLTFDGGSDLVWTDLERSDGAAPSIASFRKMLMAARLGITGDGFDSRRLMLEDVADVFHFIRETLRDGGLGRIEPLWNGRTDGVAYSEPTLDSNLVNPDGVEFQTLNALVFAALGSVPL</sequence>
<dbReference type="KEGG" id="nio:NITINOP_1834"/>
<feature type="region of interest" description="Disordered" evidence="1">
    <location>
        <begin position="689"/>
        <end position="709"/>
    </location>
</feature>
<evidence type="ECO:0000313" key="3">
    <source>
        <dbReference type="Proteomes" id="UP000066284"/>
    </source>
</evidence>
<evidence type="ECO:0000256" key="1">
    <source>
        <dbReference type="SAM" id="MobiDB-lite"/>
    </source>
</evidence>
<dbReference type="Proteomes" id="UP000066284">
    <property type="component" value="Chromosome 1"/>
</dbReference>
<dbReference type="SUPFAM" id="SSF56024">
    <property type="entry name" value="Phospholipase D/nuclease"/>
    <property type="match status" value="1"/>
</dbReference>
<reference evidence="3" key="1">
    <citation type="submission" date="2015-09" db="EMBL/GenBank/DDBJ databases">
        <authorList>
            <person name="Daims H."/>
        </authorList>
    </citation>
    <scope>NUCLEOTIDE SEQUENCE [LARGE SCALE GENOMIC DNA]</scope>
</reference>
<dbReference type="OrthoDB" id="9814092at2"/>
<name>A0A0S4KU02_9BACT</name>
<keyword evidence="3" id="KW-1185">Reference proteome</keyword>
<evidence type="ECO:0008006" key="4">
    <source>
        <dbReference type="Google" id="ProtNLM"/>
    </source>
</evidence>
<dbReference type="STRING" id="1715989.NITINOP_1834"/>
<gene>
    <name evidence="2" type="ORF">NITINOP_1834</name>
</gene>
<dbReference type="AlphaFoldDB" id="A0A0S4KU02"/>
<accession>A0A0S4KU02</accession>
<evidence type="ECO:0000313" key="2">
    <source>
        <dbReference type="EMBL" id="CUQ66809.1"/>
    </source>
</evidence>
<protein>
    <recommendedName>
        <fullName evidence="4">PLD phosphodiesterase domain-containing protein</fullName>
    </recommendedName>
</protein>
<dbReference type="EMBL" id="LN885086">
    <property type="protein sequence ID" value="CUQ66809.1"/>
    <property type="molecule type" value="Genomic_DNA"/>
</dbReference>
<organism evidence="2 3">
    <name type="scientific">Candidatus Nitrospira inopinata</name>
    <dbReference type="NCBI Taxonomy" id="1715989"/>
    <lineage>
        <taxon>Bacteria</taxon>
        <taxon>Pseudomonadati</taxon>
        <taxon>Nitrospirota</taxon>
        <taxon>Nitrospiria</taxon>
        <taxon>Nitrospirales</taxon>
        <taxon>Nitrospiraceae</taxon>
        <taxon>Nitrospira</taxon>
    </lineage>
</organism>
<proteinExistence type="predicted"/>
<dbReference type="Gene3D" id="3.30.870.10">
    <property type="entry name" value="Endonuclease Chain A"/>
    <property type="match status" value="1"/>
</dbReference>
<dbReference type="RefSeq" id="WP_062484759.1">
    <property type="nucleotide sequence ID" value="NZ_LN885086.1"/>
</dbReference>